<evidence type="ECO:0000313" key="3">
    <source>
        <dbReference type="Proteomes" id="UP000011134"/>
    </source>
</evidence>
<dbReference type="AlphaFoldDB" id="L8JC89"/>
<dbReference type="OrthoDB" id="8080957at2"/>
<proteinExistence type="predicted"/>
<sequence>MSTNEKRTEIWAFVKHRKQFTNMEVVKSTGINYTVVRAFTKALVKQNIAVVVKNKIGKASLFKLVQNTPPQFTPGFEVGERLSRRKKLTCADRCWRSMRVLKKFSVSDIAQGAEVRSAYAQQYVLWLNIAGYLRCLTPQTSATANDSTVYMLIKDTGPDRPILRMREKAVYDPNIDEVFDLNKSRSNQGKQVQPKVNQRGEHVRVD</sequence>
<gene>
    <name evidence="2" type="ORF">C942_00965</name>
</gene>
<keyword evidence="3" id="KW-1185">Reference proteome</keyword>
<dbReference type="RefSeq" id="WP_007466019.1">
    <property type="nucleotide sequence ID" value="NZ_AMZO01000016.1"/>
</dbReference>
<organism evidence="2 3">
    <name type="scientific">Photobacterium marinum</name>
    <dbReference type="NCBI Taxonomy" id="1056511"/>
    <lineage>
        <taxon>Bacteria</taxon>
        <taxon>Pseudomonadati</taxon>
        <taxon>Pseudomonadota</taxon>
        <taxon>Gammaproteobacteria</taxon>
        <taxon>Vibrionales</taxon>
        <taxon>Vibrionaceae</taxon>
        <taxon>Photobacterium</taxon>
    </lineage>
</organism>
<name>L8JC89_9GAMM</name>
<dbReference type="PATRIC" id="fig|1056511.3.peg.2458"/>
<dbReference type="Proteomes" id="UP000011134">
    <property type="component" value="Unassembled WGS sequence"/>
</dbReference>
<reference evidence="2 3" key="1">
    <citation type="submission" date="2012-12" db="EMBL/GenBank/DDBJ databases">
        <title>Genome Assembly of Photobacterium sp. AK15.</title>
        <authorList>
            <person name="Khatri I."/>
            <person name="Vaidya B."/>
            <person name="Srinivas T.N.R."/>
            <person name="Subramanian S."/>
            <person name="Pinnaka A."/>
        </authorList>
    </citation>
    <scope>NUCLEOTIDE SEQUENCE [LARGE SCALE GENOMIC DNA]</scope>
    <source>
        <strain evidence="2 3">AK15</strain>
    </source>
</reference>
<feature type="region of interest" description="Disordered" evidence="1">
    <location>
        <begin position="182"/>
        <end position="206"/>
    </location>
</feature>
<dbReference type="EMBL" id="AMZO01000016">
    <property type="protein sequence ID" value="ELR65878.1"/>
    <property type="molecule type" value="Genomic_DNA"/>
</dbReference>
<accession>L8JC89</accession>
<comment type="caution">
    <text evidence="2">The sequence shown here is derived from an EMBL/GenBank/DDBJ whole genome shotgun (WGS) entry which is preliminary data.</text>
</comment>
<feature type="compositionally biased region" description="Polar residues" evidence="1">
    <location>
        <begin position="184"/>
        <end position="196"/>
    </location>
</feature>
<protein>
    <submittedName>
        <fullName evidence="2">Uncharacterized protein</fullName>
    </submittedName>
</protein>
<evidence type="ECO:0000256" key="1">
    <source>
        <dbReference type="SAM" id="MobiDB-lite"/>
    </source>
</evidence>
<evidence type="ECO:0000313" key="2">
    <source>
        <dbReference type="EMBL" id="ELR65878.1"/>
    </source>
</evidence>